<dbReference type="InterPro" id="IPR013087">
    <property type="entry name" value="Znf_C2H2_type"/>
</dbReference>
<organism evidence="11 12">
    <name type="scientific">Galemys pyrenaicus</name>
    <name type="common">Iberian desman</name>
    <name type="synonym">Pyrenean desman</name>
    <dbReference type="NCBI Taxonomy" id="202257"/>
    <lineage>
        <taxon>Eukaryota</taxon>
        <taxon>Metazoa</taxon>
        <taxon>Chordata</taxon>
        <taxon>Craniata</taxon>
        <taxon>Vertebrata</taxon>
        <taxon>Euteleostomi</taxon>
        <taxon>Mammalia</taxon>
        <taxon>Eutheria</taxon>
        <taxon>Laurasiatheria</taxon>
        <taxon>Eulipotyphla</taxon>
        <taxon>Talpidae</taxon>
        <taxon>Galemys</taxon>
    </lineage>
</organism>
<dbReference type="Pfam" id="PF00096">
    <property type="entry name" value="zf-C2H2"/>
    <property type="match status" value="2"/>
</dbReference>
<dbReference type="SMART" id="SM00355">
    <property type="entry name" value="ZnF_C2H2"/>
    <property type="match status" value="2"/>
</dbReference>
<dbReference type="InterPro" id="IPR050331">
    <property type="entry name" value="Zinc_finger"/>
</dbReference>
<proteinExistence type="predicted"/>
<evidence type="ECO:0000256" key="8">
    <source>
        <dbReference type="PROSITE-ProRule" id="PRU00042"/>
    </source>
</evidence>
<keyword evidence="6" id="KW-0238">DNA-binding</keyword>
<dbReference type="SUPFAM" id="SSF57667">
    <property type="entry name" value="beta-beta-alpha zinc fingers"/>
    <property type="match status" value="1"/>
</dbReference>
<dbReference type="FunFam" id="3.30.160.60:FF:000159">
    <property type="entry name" value="Mds1 and evi1 complex locus protein"/>
    <property type="match status" value="1"/>
</dbReference>
<evidence type="ECO:0000256" key="5">
    <source>
        <dbReference type="ARBA" id="ARBA00022833"/>
    </source>
</evidence>
<evidence type="ECO:0000256" key="1">
    <source>
        <dbReference type="ARBA" id="ARBA00004123"/>
    </source>
</evidence>
<comment type="caution">
    <text evidence="11">The sequence shown here is derived from an EMBL/GenBank/DDBJ whole genome shotgun (WGS) entry which is preliminary data.</text>
</comment>
<comment type="subcellular location">
    <subcellularLocation>
        <location evidence="1">Nucleus</location>
    </subcellularLocation>
</comment>
<dbReference type="EMBL" id="JAGFMF010012255">
    <property type="protein sequence ID" value="KAG8505455.1"/>
    <property type="molecule type" value="Genomic_DNA"/>
</dbReference>
<dbReference type="OrthoDB" id="9781098at2759"/>
<evidence type="ECO:0000256" key="7">
    <source>
        <dbReference type="ARBA" id="ARBA00023242"/>
    </source>
</evidence>
<evidence type="ECO:0000256" key="2">
    <source>
        <dbReference type="ARBA" id="ARBA00022723"/>
    </source>
</evidence>
<feature type="region of interest" description="Disordered" evidence="9">
    <location>
        <begin position="250"/>
        <end position="319"/>
    </location>
</feature>
<feature type="domain" description="C2H2-type" evidence="10">
    <location>
        <begin position="116"/>
        <end position="143"/>
    </location>
</feature>
<dbReference type="AlphaFoldDB" id="A0A8J5ZPV3"/>
<evidence type="ECO:0000313" key="12">
    <source>
        <dbReference type="Proteomes" id="UP000700334"/>
    </source>
</evidence>
<dbReference type="PANTHER" id="PTHR16515">
    <property type="entry name" value="PR DOMAIN ZINC FINGER PROTEIN"/>
    <property type="match status" value="1"/>
</dbReference>
<dbReference type="GO" id="GO:0010468">
    <property type="term" value="P:regulation of gene expression"/>
    <property type="evidence" value="ECO:0007669"/>
    <property type="project" value="TreeGrafter"/>
</dbReference>
<feature type="domain" description="C2H2-type" evidence="10">
    <location>
        <begin position="87"/>
        <end position="115"/>
    </location>
</feature>
<dbReference type="PROSITE" id="PS50157">
    <property type="entry name" value="ZINC_FINGER_C2H2_2"/>
    <property type="match status" value="2"/>
</dbReference>
<keyword evidence="2" id="KW-0479">Metal-binding</keyword>
<evidence type="ECO:0000256" key="9">
    <source>
        <dbReference type="SAM" id="MobiDB-lite"/>
    </source>
</evidence>
<evidence type="ECO:0000313" key="11">
    <source>
        <dbReference type="EMBL" id="KAG8505455.1"/>
    </source>
</evidence>
<sequence>MPVPSACGSGAEWESLGRGPGSPPARCPVLPKRGAAHGRSERAPGARSAAVAEAREGRPDRARAASAWSAAAPWRLPAPAPLSPVSSRCKYCDRSFSISSNLQRHVRNIHNKEKPFKCRLCHRCFGQQTNLDRHLKKHEHEHEHAPVTQHPGVLTNHLGTSVSSPTSESDHHALLDEKEDAYFSEIRNFIANSEMSQAPRADKRRVRACAHAYTCVHSTDVCAHVKHALVRSCVHGCACMCVHSCTPEAQDLDGSSQCPGVAGGKPEDVEEEEEEELEEEDEDSLAGKSQDDAVSPTPEPQGAYEDEDDEEPPSTLAVGFDHTRRCVEDQAGGLLALEPMPTFGKGLDLRRAAEEAFEVKDVLNATLGSEALKQTLYRQAKNQAYAMMLSLSEDAPLRAASQSPLDAWLNMAGAAPEPGAFSPINHL</sequence>
<keyword evidence="4 8" id="KW-0863">Zinc-finger</keyword>
<dbReference type="GO" id="GO:0008270">
    <property type="term" value="F:zinc ion binding"/>
    <property type="evidence" value="ECO:0007669"/>
    <property type="project" value="UniProtKB-KW"/>
</dbReference>
<feature type="region of interest" description="Disordered" evidence="9">
    <location>
        <begin position="1"/>
        <end position="69"/>
    </location>
</feature>
<protein>
    <submittedName>
        <fullName evidence="11">Histone-lysine N-methyltransferase PRDM16</fullName>
    </submittedName>
</protein>
<feature type="compositionally biased region" description="Acidic residues" evidence="9">
    <location>
        <begin position="268"/>
        <end position="284"/>
    </location>
</feature>
<accession>A0A8J5ZPV3</accession>
<gene>
    <name evidence="11" type="ORF">J0S82_016199</name>
</gene>
<reference evidence="11" key="1">
    <citation type="journal article" date="2021" name="Evol. Appl.">
        <title>The genome of the Pyrenean desman and the effects of bottlenecks and inbreeding on the genomic landscape of an endangered species.</title>
        <authorList>
            <person name="Escoda L."/>
            <person name="Castresana J."/>
        </authorList>
    </citation>
    <scope>NUCLEOTIDE SEQUENCE</scope>
    <source>
        <strain evidence="11">IBE-C5619</strain>
    </source>
</reference>
<evidence type="ECO:0000259" key="10">
    <source>
        <dbReference type="PROSITE" id="PS50157"/>
    </source>
</evidence>
<dbReference type="PROSITE" id="PS00028">
    <property type="entry name" value="ZINC_FINGER_C2H2_1"/>
    <property type="match status" value="2"/>
</dbReference>
<feature type="compositionally biased region" description="Basic and acidic residues" evidence="9">
    <location>
        <begin position="53"/>
        <end position="63"/>
    </location>
</feature>
<dbReference type="Proteomes" id="UP000700334">
    <property type="component" value="Unassembled WGS sequence"/>
</dbReference>
<dbReference type="InterPro" id="IPR036236">
    <property type="entry name" value="Znf_C2H2_sf"/>
</dbReference>
<keyword evidence="5" id="KW-0862">Zinc</keyword>
<keyword evidence="3" id="KW-0677">Repeat</keyword>
<dbReference type="Gene3D" id="3.30.160.60">
    <property type="entry name" value="Classic Zinc Finger"/>
    <property type="match status" value="2"/>
</dbReference>
<keyword evidence="7" id="KW-0539">Nucleus</keyword>
<keyword evidence="12" id="KW-1185">Reference proteome</keyword>
<evidence type="ECO:0000256" key="4">
    <source>
        <dbReference type="ARBA" id="ARBA00022771"/>
    </source>
</evidence>
<dbReference type="GO" id="GO:0005634">
    <property type="term" value="C:nucleus"/>
    <property type="evidence" value="ECO:0007669"/>
    <property type="project" value="TreeGrafter"/>
</dbReference>
<evidence type="ECO:0000256" key="6">
    <source>
        <dbReference type="ARBA" id="ARBA00023125"/>
    </source>
</evidence>
<dbReference type="PANTHER" id="PTHR16515:SF2">
    <property type="entry name" value="PR DOMAIN ZINC FINGER PROTEIN 4"/>
    <property type="match status" value="1"/>
</dbReference>
<evidence type="ECO:0000256" key="3">
    <source>
        <dbReference type="ARBA" id="ARBA00022737"/>
    </source>
</evidence>
<name>A0A8J5ZPV3_GALPY</name>